<name>A0ACB9VDH6_9CETA</name>
<dbReference type="Proteomes" id="UP001057279">
    <property type="component" value="Linkage Group LG03"/>
</dbReference>
<evidence type="ECO:0000313" key="1">
    <source>
        <dbReference type="EMBL" id="KAI4587545.1"/>
    </source>
</evidence>
<organism evidence="1 2">
    <name type="scientific">Ovis ammon polii x Ovis aries</name>
    <dbReference type="NCBI Taxonomy" id="2918886"/>
    <lineage>
        <taxon>Eukaryota</taxon>
        <taxon>Metazoa</taxon>
        <taxon>Chordata</taxon>
        <taxon>Craniata</taxon>
        <taxon>Vertebrata</taxon>
        <taxon>Euteleostomi</taxon>
        <taxon>Mammalia</taxon>
        <taxon>Eutheria</taxon>
        <taxon>Laurasiatheria</taxon>
        <taxon>Artiodactyla</taxon>
        <taxon>Ruminantia</taxon>
        <taxon>Pecora</taxon>
        <taxon>Bovidae</taxon>
        <taxon>Caprinae</taxon>
        <taxon>Ovis</taxon>
    </lineage>
</organism>
<protein>
    <submittedName>
        <fullName evidence="1">Uncharacterized protein</fullName>
    </submittedName>
</protein>
<evidence type="ECO:0000313" key="2">
    <source>
        <dbReference type="Proteomes" id="UP001057279"/>
    </source>
</evidence>
<sequence>MMQESLLQVISKDVANNFIVMLPDNGFYCLKGHPCNWHDAARCGYTHFPLSKSDFRSSFEECHLEQYDGPWIDYPEWPGFFKMEQDALFCHCGWLIDLQPGVRVLVKLSPFFKQNKSQRSKKKGDLSKSEEQPTTWISSVRHSTAFTAWDVSDFLWKTDPAIINQTSSAKRGATGRGRQQGLQDVESDLCENSLMDPVLIRLLNKDL</sequence>
<keyword evidence="2" id="KW-1185">Reference proteome</keyword>
<proteinExistence type="predicted"/>
<reference evidence="1" key="1">
    <citation type="submission" date="2022-03" db="EMBL/GenBank/DDBJ databases">
        <title>Genomic analyses of argali, domestic sheep and their hybrids provide insights into chromosomal evolution, heterosis and genetic basis of agronomic traits.</title>
        <authorList>
            <person name="Li M."/>
        </authorList>
    </citation>
    <scope>NUCLEOTIDE SEQUENCE</scope>
    <source>
        <strain evidence="1">F1 hybrid</strain>
    </source>
</reference>
<dbReference type="EMBL" id="CM043028">
    <property type="protein sequence ID" value="KAI4587545.1"/>
    <property type="molecule type" value="Genomic_DNA"/>
</dbReference>
<accession>A0ACB9VDH6</accession>
<comment type="caution">
    <text evidence="1">The sequence shown here is derived from an EMBL/GenBank/DDBJ whole genome shotgun (WGS) entry which is preliminary data.</text>
</comment>
<gene>
    <name evidence="1" type="ORF">MJG53_005332</name>
</gene>